<dbReference type="InterPro" id="IPR001879">
    <property type="entry name" value="GPCR_2_extracellular_dom"/>
</dbReference>
<keyword evidence="3" id="KW-0675">Receptor</keyword>
<evidence type="ECO:0000313" key="3">
    <source>
        <dbReference type="RefSeq" id="XP_070140103.1"/>
    </source>
</evidence>
<accession>A0ABM4GBK7</accession>
<proteinExistence type="predicted"/>
<reference evidence="3" key="2">
    <citation type="submission" date="2025-08" db="UniProtKB">
        <authorList>
            <consortium name="RefSeq"/>
        </authorList>
    </citation>
    <scope>IDENTIFICATION</scope>
    <source>
        <strain evidence="3">14028-0561.14</strain>
        <tissue evidence="3">Whole fly</tissue>
    </source>
</reference>
<dbReference type="InterPro" id="IPR036445">
    <property type="entry name" value="GPCR_2_extracell_dom_sf"/>
</dbReference>
<dbReference type="RefSeq" id="XP_070140103.1">
    <property type="nucleotide sequence ID" value="XM_070284002.1"/>
</dbReference>
<dbReference type="InterPro" id="IPR017983">
    <property type="entry name" value="GPCR_2_secretin-like_CS"/>
</dbReference>
<name>A0ABM4GBK7_DROKI</name>
<dbReference type="SUPFAM" id="SSF111418">
    <property type="entry name" value="Hormone receptor domain"/>
    <property type="match status" value="1"/>
</dbReference>
<dbReference type="Gene3D" id="4.10.1240.10">
    <property type="entry name" value="GPCR, family 2, extracellular hormone receptor domain"/>
    <property type="match status" value="1"/>
</dbReference>
<gene>
    <name evidence="3" type="primary">Dh44-R2</name>
</gene>
<dbReference type="GeneID" id="108072931"/>
<dbReference type="PROSITE" id="PS00649">
    <property type="entry name" value="G_PROTEIN_RECEP_F2_1"/>
    <property type="match status" value="1"/>
</dbReference>
<evidence type="ECO:0000313" key="2">
    <source>
        <dbReference type="Proteomes" id="UP001652661"/>
    </source>
</evidence>
<dbReference type="Proteomes" id="UP001652661">
    <property type="component" value="Chromosome 2R"/>
</dbReference>
<reference evidence="2" key="1">
    <citation type="submission" date="2025-05" db="UniProtKB">
        <authorList>
            <consortium name="RefSeq"/>
        </authorList>
    </citation>
    <scope>NUCLEOTIDE SEQUENCE [LARGE SCALE GENOMIC DNA]</scope>
    <source>
        <strain evidence="2">14028-0561.14</strain>
    </source>
</reference>
<dbReference type="Pfam" id="PF02793">
    <property type="entry name" value="HRM"/>
    <property type="match status" value="1"/>
</dbReference>
<feature type="domain" description="G-protein coupled receptors family 2 profile 1" evidence="1">
    <location>
        <begin position="57"/>
        <end position="142"/>
    </location>
</feature>
<protein>
    <submittedName>
        <fullName evidence="3">Corticotropin-releasing factor receptor 1 isoform X1</fullName>
    </submittedName>
</protein>
<dbReference type="PROSITE" id="PS50227">
    <property type="entry name" value="G_PROTEIN_RECEP_F2_3"/>
    <property type="match status" value="1"/>
</dbReference>
<sequence>MADDDLRALVDSLDDASQEDLANVIANFSLDMLQRASALIGAQQPHSGALLVNRTQQCQHQQELEELQAAAAGGKRILQCPSSFDSVLCWPRTNAGSLAVLPCFEEFKGVHYDTTVNFHFRHRASKDYSLRSRTESLRTEECVICLRPSPHTRLGSLQRYHSIDISDFV</sequence>
<keyword evidence="2" id="KW-1185">Reference proteome</keyword>
<organism evidence="2 3">
    <name type="scientific">Drosophila kikkawai</name>
    <name type="common">Fruit fly</name>
    <dbReference type="NCBI Taxonomy" id="30033"/>
    <lineage>
        <taxon>Eukaryota</taxon>
        <taxon>Metazoa</taxon>
        <taxon>Ecdysozoa</taxon>
        <taxon>Arthropoda</taxon>
        <taxon>Hexapoda</taxon>
        <taxon>Insecta</taxon>
        <taxon>Pterygota</taxon>
        <taxon>Neoptera</taxon>
        <taxon>Endopterygota</taxon>
        <taxon>Diptera</taxon>
        <taxon>Brachycera</taxon>
        <taxon>Muscomorpha</taxon>
        <taxon>Ephydroidea</taxon>
        <taxon>Drosophilidae</taxon>
        <taxon>Drosophila</taxon>
        <taxon>Sophophora</taxon>
    </lineage>
</organism>
<evidence type="ECO:0000259" key="1">
    <source>
        <dbReference type="PROSITE" id="PS50227"/>
    </source>
</evidence>